<proteinExistence type="predicted"/>
<dbReference type="KEGG" id="ttf:THTE_0925"/>
<evidence type="ECO:0000313" key="2">
    <source>
        <dbReference type="Proteomes" id="UP000215086"/>
    </source>
</evidence>
<keyword evidence="2" id="KW-1185">Reference proteome</keyword>
<organism evidence="1 2">
    <name type="scientific">Thermogutta terrifontis</name>
    <dbReference type="NCBI Taxonomy" id="1331910"/>
    <lineage>
        <taxon>Bacteria</taxon>
        <taxon>Pseudomonadati</taxon>
        <taxon>Planctomycetota</taxon>
        <taxon>Planctomycetia</taxon>
        <taxon>Pirellulales</taxon>
        <taxon>Thermoguttaceae</taxon>
        <taxon>Thermogutta</taxon>
    </lineage>
</organism>
<evidence type="ECO:0000313" key="1">
    <source>
        <dbReference type="EMBL" id="ASV73527.1"/>
    </source>
</evidence>
<accession>A0A286RC74</accession>
<name>A0A286RC74_9BACT</name>
<protein>
    <submittedName>
        <fullName evidence="1">Uncharacterized protein</fullName>
    </submittedName>
</protein>
<dbReference type="Proteomes" id="UP000215086">
    <property type="component" value="Chromosome"/>
</dbReference>
<sequence>MRKSERIQKNQAPVRVLKIGPENAQFIAPPLDWVSHIGTVWR</sequence>
<gene>
    <name evidence="1" type="ORF">THTE_0925</name>
</gene>
<dbReference type="EMBL" id="CP018477">
    <property type="protein sequence ID" value="ASV73527.1"/>
    <property type="molecule type" value="Genomic_DNA"/>
</dbReference>
<reference evidence="1 2" key="1">
    <citation type="journal article" name="Front. Microbiol.">
        <title>Sugar Metabolism of the First Thermophilic Planctomycete Thermogutta terrifontis: Comparative Genomic and Transcriptomic Approaches.</title>
        <authorList>
            <person name="Elcheninov A.G."/>
            <person name="Menzel P."/>
            <person name="Gudbergsdottir S.R."/>
            <person name="Slesarev A.I."/>
            <person name="Kadnikov V.V."/>
            <person name="Krogh A."/>
            <person name="Bonch-Osmolovskaya E.A."/>
            <person name="Peng X."/>
            <person name="Kublanov I.V."/>
        </authorList>
    </citation>
    <scope>NUCLEOTIDE SEQUENCE [LARGE SCALE GENOMIC DNA]</scope>
    <source>
        <strain evidence="1 2">R1</strain>
    </source>
</reference>
<dbReference type="AlphaFoldDB" id="A0A286RC74"/>